<dbReference type="OrthoDB" id="8724845at2"/>
<comment type="similarity">
    <text evidence="6">Belongs to the methyl-accepting chemotaxis (MCP) protein family.</text>
</comment>
<dbReference type="SUPFAM" id="SSF58104">
    <property type="entry name" value="Methyl-accepting chemotaxis protein (MCP) signaling domain"/>
    <property type="match status" value="1"/>
</dbReference>
<dbReference type="STRING" id="1000565.METUNv1_01159"/>
<evidence type="ECO:0000256" key="2">
    <source>
        <dbReference type="ARBA" id="ARBA00022692"/>
    </source>
</evidence>
<evidence type="ECO:0000256" key="6">
    <source>
        <dbReference type="ARBA" id="ARBA00029447"/>
    </source>
</evidence>
<dbReference type="GO" id="GO:0007165">
    <property type="term" value="P:signal transduction"/>
    <property type="evidence" value="ECO:0007669"/>
    <property type="project" value="UniProtKB-KW"/>
</dbReference>
<dbReference type="RefSeq" id="WP_008059711.1">
    <property type="nucleotide sequence ID" value="NZ_AFHG01000036.1"/>
</dbReference>
<dbReference type="InterPro" id="IPR004089">
    <property type="entry name" value="MCPsignal_dom"/>
</dbReference>
<dbReference type="Proteomes" id="UP000005019">
    <property type="component" value="Unassembled WGS sequence"/>
</dbReference>
<evidence type="ECO:0000256" key="5">
    <source>
        <dbReference type="ARBA" id="ARBA00023224"/>
    </source>
</evidence>
<name>F5RA79_METUF</name>
<dbReference type="Pfam" id="PF00015">
    <property type="entry name" value="MCPsignal"/>
    <property type="match status" value="1"/>
</dbReference>
<dbReference type="PROSITE" id="PS50885">
    <property type="entry name" value="HAMP"/>
    <property type="match status" value="1"/>
</dbReference>
<keyword evidence="5 7" id="KW-0807">Transducer</keyword>
<dbReference type="GO" id="GO:0016020">
    <property type="term" value="C:membrane"/>
    <property type="evidence" value="ECO:0007669"/>
    <property type="project" value="UniProtKB-SubCell"/>
</dbReference>
<feature type="domain" description="Methyl-accepting transducer" evidence="9">
    <location>
        <begin position="115"/>
        <end position="351"/>
    </location>
</feature>
<dbReference type="Gene3D" id="1.10.287.950">
    <property type="entry name" value="Methyl-accepting chemotaxis protein"/>
    <property type="match status" value="1"/>
</dbReference>
<sequence length="387" mass="40757">MLKSLSIRKAFAAFGASSALVCCVVLNLAIGNANLPLQIALSALLLAGGGVTGILIGRFYGQRAEVIVGGLNALAKGHLDCRLDLDGRDDFAWLCYEYNAARKAVKKLVEHLQALSSTLTSAAVELSEHSGSARENGARQLDSIRAVGSAIEQMSGNIRDIESLSREADELARNAGEASRVGKSTLQASLTGVHAASDKMAASLTVIEELVEDSRAINRINELIKELSDQTNLLALNAAIEAARAGEQGRGFAVVADEVRKLAQRSQVSANDISQLVVRIRDDAERTIELVRSANAEVDGATGSTATAVNEFDDILSRLEALSGRSATISSSLGAQNSAVAEIVRNADLLFGLSERSASGAEETARQGDEVARSAQSLQEAVQAFRI</sequence>
<evidence type="ECO:0000259" key="10">
    <source>
        <dbReference type="PROSITE" id="PS50885"/>
    </source>
</evidence>
<feature type="transmembrane region" description="Helical" evidence="8">
    <location>
        <begin position="37"/>
        <end position="56"/>
    </location>
</feature>
<keyword evidence="12" id="KW-1185">Reference proteome</keyword>
<keyword evidence="2 8" id="KW-0812">Transmembrane</keyword>
<dbReference type="PROSITE" id="PS50111">
    <property type="entry name" value="CHEMOTAXIS_TRANSDUC_2"/>
    <property type="match status" value="1"/>
</dbReference>
<comment type="subcellular location">
    <subcellularLocation>
        <location evidence="1">Membrane</location>
        <topology evidence="1">Multi-pass membrane protein</topology>
    </subcellularLocation>
</comment>
<organism evidence="11 12">
    <name type="scientific">Methyloversatilis universalis (strain ATCC BAA-1314 / DSM 25237 / JCM 13912 / CCUG 52030 / FAM5)</name>
    <dbReference type="NCBI Taxonomy" id="1000565"/>
    <lineage>
        <taxon>Bacteria</taxon>
        <taxon>Pseudomonadati</taxon>
        <taxon>Pseudomonadota</taxon>
        <taxon>Betaproteobacteria</taxon>
        <taxon>Nitrosomonadales</taxon>
        <taxon>Sterolibacteriaceae</taxon>
        <taxon>Methyloversatilis</taxon>
    </lineage>
</organism>
<dbReference type="AlphaFoldDB" id="F5RA79"/>
<dbReference type="eggNOG" id="COG0840">
    <property type="taxonomic scope" value="Bacteria"/>
</dbReference>
<dbReference type="InterPro" id="IPR003660">
    <property type="entry name" value="HAMP_dom"/>
</dbReference>
<dbReference type="PANTHER" id="PTHR32089:SF119">
    <property type="entry name" value="METHYL-ACCEPTING CHEMOTAXIS PROTEIN CTPL"/>
    <property type="match status" value="1"/>
</dbReference>
<evidence type="ECO:0000256" key="3">
    <source>
        <dbReference type="ARBA" id="ARBA00022989"/>
    </source>
</evidence>
<evidence type="ECO:0000313" key="11">
    <source>
        <dbReference type="EMBL" id="EGK72395.1"/>
    </source>
</evidence>
<protein>
    <submittedName>
        <fullName evidence="11">Methyl-accepting chemotaxis protein</fullName>
    </submittedName>
</protein>
<evidence type="ECO:0000256" key="8">
    <source>
        <dbReference type="SAM" id="Phobius"/>
    </source>
</evidence>
<evidence type="ECO:0000259" key="9">
    <source>
        <dbReference type="PROSITE" id="PS50111"/>
    </source>
</evidence>
<gene>
    <name evidence="11" type="ORF">METUNv1_01159</name>
</gene>
<evidence type="ECO:0000256" key="4">
    <source>
        <dbReference type="ARBA" id="ARBA00023136"/>
    </source>
</evidence>
<evidence type="ECO:0000256" key="1">
    <source>
        <dbReference type="ARBA" id="ARBA00004141"/>
    </source>
</evidence>
<feature type="domain" description="HAMP" evidence="10">
    <location>
        <begin position="58"/>
        <end position="110"/>
    </location>
</feature>
<dbReference type="PANTHER" id="PTHR32089">
    <property type="entry name" value="METHYL-ACCEPTING CHEMOTAXIS PROTEIN MCPB"/>
    <property type="match status" value="1"/>
</dbReference>
<reference evidence="11 12" key="1">
    <citation type="journal article" date="2011" name="J. Bacteriol.">
        <title>Genome sequence of Methyloversatilis universalis FAM5T, a methylotrophic representative of the order Rhodocyclales.</title>
        <authorList>
            <person name="Kittichotirat W."/>
            <person name="Good N.M."/>
            <person name="Hall R."/>
            <person name="Bringel F."/>
            <person name="Lajus A."/>
            <person name="Medigue C."/>
            <person name="Smalley N.E."/>
            <person name="Beck D."/>
            <person name="Bumgarner R."/>
            <person name="Vuilleumier S."/>
            <person name="Kalyuzhnaya M.G."/>
        </authorList>
    </citation>
    <scope>NUCLEOTIDE SEQUENCE [LARGE SCALE GENOMIC DNA]</scope>
    <source>
        <strain evidence="12">ATCC BAA-1314 / JCM 13912 / FAM5</strain>
    </source>
</reference>
<comment type="caution">
    <text evidence="11">The sequence shown here is derived from an EMBL/GenBank/DDBJ whole genome shotgun (WGS) entry which is preliminary data.</text>
</comment>
<proteinExistence type="inferred from homology"/>
<feature type="transmembrane region" description="Helical" evidence="8">
    <location>
        <begin position="12"/>
        <end position="31"/>
    </location>
</feature>
<dbReference type="EMBL" id="AFHG01000036">
    <property type="protein sequence ID" value="EGK72395.1"/>
    <property type="molecule type" value="Genomic_DNA"/>
</dbReference>
<keyword evidence="3 8" id="KW-1133">Transmembrane helix</keyword>
<keyword evidence="4 8" id="KW-0472">Membrane</keyword>
<evidence type="ECO:0000313" key="12">
    <source>
        <dbReference type="Proteomes" id="UP000005019"/>
    </source>
</evidence>
<evidence type="ECO:0000256" key="7">
    <source>
        <dbReference type="PROSITE-ProRule" id="PRU00284"/>
    </source>
</evidence>
<dbReference type="SMART" id="SM00283">
    <property type="entry name" value="MA"/>
    <property type="match status" value="1"/>
</dbReference>
<accession>F5RA79</accession>